<dbReference type="HAMAP" id="MF_00962">
    <property type="entry name" value="Sigma70_FliA"/>
    <property type="match status" value="1"/>
</dbReference>
<keyword evidence="4 6" id="KW-0238">DNA-binding</keyword>
<dbReference type="Gene3D" id="1.20.140.160">
    <property type="match status" value="1"/>
</dbReference>
<keyword evidence="1 6" id="KW-0963">Cytoplasm</keyword>
<dbReference type="InterPro" id="IPR007624">
    <property type="entry name" value="RNA_pol_sigma70_r3"/>
</dbReference>
<dbReference type="HOGENOM" id="CLU_014793_8_1_4"/>
<feature type="domain" description="RNA polymerase sigma-70" evidence="9">
    <location>
        <begin position="207"/>
        <end position="233"/>
    </location>
</feature>
<dbReference type="GO" id="GO:0016987">
    <property type="term" value="F:sigma factor activity"/>
    <property type="evidence" value="ECO:0007669"/>
    <property type="project" value="UniProtKB-UniRule"/>
</dbReference>
<evidence type="ECO:0000256" key="1">
    <source>
        <dbReference type="ARBA" id="ARBA00022490"/>
    </source>
</evidence>
<dbReference type="GO" id="GO:0005737">
    <property type="term" value="C:cytoplasm"/>
    <property type="evidence" value="ECO:0007669"/>
    <property type="project" value="UniProtKB-SubCell"/>
</dbReference>
<dbReference type="SUPFAM" id="SSF88946">
    <property type="entry name" value="Sigma2 domain of RNA polymerase sigma factors"/>
    <property type="match status" value="1"/>
</dbReference>
<feature type="short sequence motif" description="Interaction with polymerase core subunit RpoC" evidence="6">
    <location>
        <begin position="43"/>
        <end position="46"/>
    </location>
</feature>
<evidence type="ECO:0000256" key="2">
    <source>
        <dbReference type="ARBA" id="ARBA00023015"/>
    </source>
</evidence>
<dbReference type="InterPro" id="IPR028617">
    <property type="entry name" value="Sigma70_FliA"/>
</dbReference>
<dbReference type="Pfam" id="PF04545">
    <property type="entry name" value="Sigma70_r4"/>
    <property type="match status" value="1"/>
</dbReference>
<dbReference type="InterPro" id="IPR007630">
    <property type="entry name" value="RNA_pol_sigma70_r4"/>
</dbReference>
<comment type="subcellular location">
    <subcellularLocation>
        <location evidence="6">Cytoplasm</location>
    </subcellularLocation>
</comment>
<dbReference type="InterPro" id="IPR012845">
    <property type="entry name" value="RNA_pol_sigma_FliA_WhiG"/>
</dbReference>
<dbReference type="InterPro" id="IPR013325">
    <property type="entry name" value="RNA_pol_sigma_r2"/>
</dbReference>
<comment type="caution">
    <text evidence="6">Lacks conserved residue(s) required for the propagation of feature annotation.</text>
</comment>
<dbReference type="PRINTS" id="PR00046">
    <property type="entry name" value="SIGMA70FCT"/>
</dbReference>
<gene>
    <name evidence="6" type="primary">fliA</name>
    <name evidence="10" type="ORF">HMPREF0551_1267</name>
</gene>
<dbReference type="GO" id="GO:0003677">
    <property type="term" value="F:DNA binding"/>
    <property type="evidence" value="ECO:0007669"/>
    <property type="project" value="UniProtKB-UniRule"/>
</dbReference>
<organism evidence="10 11">
    <name type="scientific">Lautropia mirabilis ATCC 51599</name>
    <dbReference type="NCBI Taxonomy" id="887898"/>
    <lineage>
        <taxon>Bacteria</taxon>
        <taxon>Pseudomonadati</taxon>
        <taxon>Pseudomonadota</taxon>
        <taxon>Betaproteobacteria</taxon>
        <taxon>Burkholderiales</taxon>
        <taxon>Burkholderiaceae</taxon>
        <taxon>Lautropia</taxon>
    </lineage>
</organism>
<keyword evidence="5 6" id="KW-0804">Transcription</keyword>
<dbReference type="EMBL" id="AEQP01000006">
    <property type="protein sequence ID" value="EFV95045.1"/>
    <property type="molecule type" value="Genomic_DNA"/>
</dbReference>
<dbReference type="InterPro" id="IPR014284">
    <property type="entry name" value="RNA_pol_sigma-70_dom"/>
</dbReference>
<accession>E7RX54</accession>
<dbReference type="SUPFAM" id="SSF88659">
    <property type="entry name" value="Sigma3 and sigma4 domains of RNA polymerase sigma factors"/>
    <property type="match status" value="2"/>
</dbReference>
<feature type="region of interest" description="Sigma-70 factor domain-2" evidence="6">
    <location>
        <begin position="16"/>
        <end position="88"/>
    </location>
</feature>
<reference evidence="10 11" key="1">
    <citation type="submission" date="2010-12" db="EMBL/GenBank/DDBJ databases">
        <authorList>
            <person name="Muzny D."/>
            <person name="Qin X."/>
            <person name="Deng J."/>
            <person name="Jiang H."/>
            <person name="Liu Y."/>
            <person name="Qu J."/>
            <person name="Song X.-Z."/>
            <person name="Zhang L."/>
            <person name="Thornton R."/>
            <person name="Coyle M."/>
            <person name="Francisco L."/>
            <person name="Jackson L."/>
            <person name="Javaid M."/>
            <person name="Korchina V."/>
            <person name="Kovar C."/>
            <person name="Mata R."/>
            <person name="Mathew T."/>
            <person name="Ngo R."/>
            <person name="Nguyen L."/>
            <person name="Nguyen N."/>
            <person name="Okwuonu G."/>
            <person name="Ongeri F."/>
            <person name="Pham C."/>
            <person name="Simmons D."/>
            <person name="Wilczek-Boney K."/>
            <person name="Hale W."/>
            <person name="Jakkamsetti A."/>
            <person name="Pham P."/>
            <person name="Ruth R."/>
            <person name="San Lucas F."/>
            <person name="Warren J."/>
            <person name="Zhang J."/>
            <person name="Zhao Z."/>
            <person name="Zhou C."/>
            <person name="Zhu D."/>
            <person name="Lee S."/>
            <person name="Bess C."/>
            <person name="Blankenburg K."/>
            <person name="Forbes L."/>
            <person name="Fu Q."/>
            <person name="Gubbala S."/>
            <person name="Hirani K."/>
            <person name="Jayaseelan J.C."/>
            <person name="Lara F."/>
            <person name="Munidasa M."/>
            <person name="Palculict T."/>
            <person name="Patil S."/>
            <person name="Pu L.-L."/>
            <person name="Saada N."/>
            <person name="Tang L."/>
            <person name="Weissenberger G."/>
            <person name="Zhu Y."/>
            <person name="Hemphill L."/>
            <person name="Shang Y."/>
            <person name="Youmans B."/>
            <person name="Ayvaz T."/>
            <person name="Ross M."/>
            <person name="Santibanez J."/>
            <person name="Aqrawi P."/>
            <person name="Gross S."/>
            <person name="Joshi V."/>
            <person name="Fowler G."/>
            <person name="Nazareth L."/>
            <person name="Reid J."/>
            <person name="Worley K."/>
            <person name="Petrosino J."/>
            <person name="Highlander S."/>
            <person name="Gibbs R."/>
        </authorList>
    </citation>
    <scope>NUCLEOTIDE SEQUENCE [LARGE SCALE GENOMIC DNA]</scope>
    <source>
        <strain evidence="10 11">ATCC 51599</strain>
    </source>
</reference>
<comment type="similarity">
    <text evidence="6">Belongs to the sigma-70 factor family. FliA subfamily.</text>
</comment>
<feature type="region of interest" description="Sigma-70 factor domain-4" evidence="6">
    <location>
        <begin position="186"/>
        <end position="234"/>
    </location>
</feature>
<dbReference type="PROSITE" id="PS00715">
    <property type="entry name" value="SIGMA70_1"/>
    <property type="match status" value="1"/>
</dbReference>
<dbReference type="Pfam" id="PF04542">
    <property type="entry name" value="Sigma70_r2"/>
    <property type="match status" value="1"/>
</dbReference>
<dbReference type="InterPro" id="IPR000943">
    <property type="entry name" value="RNA_pol_sigma70"/>
</dbReference>
<evidence type="ECO:0000313" key="11">
    <source>
        <dbReference type="Proteomes" id="UP000011021"/>
    </source>
</evidence>
<keyword evidence="11" id="KW-1185">Reference proteome</keyword>
<evidence type="ECO:0000256" key="4">
    <source>
        <dbReference type="ARBA" id="ARBA00023125"/>
    </source>
</evidence>
<protein>
    <recommendedName>
        <fullName evidence="6">RNA polymerase sigma factor FliA</fullName>
    </recommendedName>
    <alternativeName>
        <fullName evidence="6">RNA polymerase sigma factor for flagellar operon</fullName>
    </alternativeName>
    <alternativeName>
        <fullName evidence="6">Sigma F</fullName>
    </alternativeName>
    <alternativeName>
        <fullName evidence="6">Sigma-28</fullName>
    </alternativeName>
</protein>
<evidence type="ECO:0000256" key="3">
    <source>
        <dbReference type="ARBA" id="ARBA00023082"/>
    </source>
</evidence>
<comment type="caution">
    <text evidence="10">The sequence shown here is derived from an EMBL/GenBank/DDBJ whole genome shotgun (WGS) entry which is preliminary data.</text>
</comment>
<dbReference type="NCBIfam" id="TIGR02937">
    <property type="entry name" value="sigma70-ECF"/>
    <property type="match status" value="1"/>
</dbReference>
<evidence type="ECO:0000259" key="9">
    <source>
        <dbReference type="PROSITE" id="PS00716"/>
    </source>
</evidence>
<dbReference type="STRING" id="887898.HMPREF0551_1267"/>
<feature type="domain" description="RNA polymerase sigma-70" evidence="8">
    <location>
        <begin position="43"/>
        <end position="56"/>
    </location>
</feature>
<dbReference type="GO" id="GO:0006352">
    <property type="term" value="P:DNA-templated transcription initiation"/>
    <property type="evidence" value="ECO:0007669"/>
    <property type="project" value="UniProtKB-UniRule"/>
</dbReference>
<dbReference type="InterPro" id="IPR013324">
    <property type="entry name" value="RNA_pol_sigma_r3/r4-like"/>
</dbReference>
<sequence>MQSMYTPRGTLDRDSVIERYGKMVRRVAVQMAARLPSSIELDDLIQAGLIGLVDAVSRFDAAMGVQFDTFAMQRVRGAMLDELRNADWMPRSVRKSQRSIEQAIHAVEQRLGRPAQEREIADELQVPLEEYQRLLSSAKGSQLLYFEDSASEDDDESRIEQMLPDDAPTPDRRLEDARFRESLVAAIDGLPEREKLLMNLYYVEELTLKEIGEVLGVTESRVSQLHSQAVARLRAKLGDWM</sequence>
<feature type="region of interest" description="Disordered" evidence="7">
    <location>
        <begin position="150"/>
        <end position="172"/>
    </location>
</feature>
<dbReference type="NCBIfam" id="NF005413">
    <property type="entry name" value="PRK06986.1"/>
    <property type="match status" value="1"/>
</dbReference>
<dbReference type="eggNOG" id="COG1191">
    <property type="taxonomic scope" value="Bacteria"/>
</dbReference>
<evidence type="ECO:0000256" key="5">
    <source>
        <dbReference type="ARBA" id="ARBA00023163"/>
    </source>
</evidence>
<dbReference type="Proteomes" id="UP000011021">
    <property type="component" value="Unassembled WGS sequence"/>
</dbReference>
<keyword evidence="3 6" id="KW-0731">Sigma factor</keyword>
<dbReference type="AlphaFoldDB" id="E7RX54"/>
<dbReference type="PANTHER" id="PTHR30385">
    <property type="entry name" value="SIGMA FACTOR F FLAGELLAR"/>
    <property type="match status" value="1"/>
</dbReference>
<keyword evidence="2 6" id="KW-0805">Transcription regulation</keyword>
<dbReference type="PROSITE" id="PS00716">
    <property type="entry name" value="SIGMA70_2"/>
    <property type="match status" value="1"/>
</dbReference>
<comment type="function">
    <text evidence="6">Sigma factors are initiation factors that promote the attachment of RNA polymerase to specific initiation sites and are then released. This sigma factor controls the expression of flagella-related genes.</text>
</comment>
<evidence type="ECO:0000256" key="6">
    <source>
        <dbReference type="HAMAP-Rule" id="MF_00962"/>
    </source>
</evidence>
<dbReference type="GO" id="GO:0003899">
    <property type="term" value="F:DNA-directed RNA polymerase activity"/>
    <property type="evidence" value="ECO:0007669"/>
    <property type="project" value="InterPro"/>
</dbReference>
<evidence type="ECO:0000256" key="7">
    <source>
        <dbReference type="SAM" id="MobiDB-lite"/>
    </source>
</evidence>
<dbReference type="NCBIfam" id="TIGR02479">
    <property type="entry name" value="FliA_WhiG"/>
    <property type="match status" value="1"/>
</dbReference>
<evidence type="ECO:0000259" key="8">
    <source>
        <dbReference type="PROSITE" id="PS00715"/>
    </source>
</evidence>
<name>E7RX54_9BURK</name>
<evidence type="ECO:0000313" key="10">
    <source>
        <dbReference type="EMBL" id="EFV95045.1"/>
    </source>
</evidence>
<dbReference type="Pfam" id="PF04539">
    <property type="entry name" value="Sigma70_r3"/>
    <property type="match status" value="1"/>
</dbReference>
<dbReference type="Gene3D" id="1.10.1740.10">
    <property type="match status" value="1"/>
</dbReference>
<proteinExistence type="inferred from homology"/>
<feature type="DNA-binding region" description="H-T-H motif" evidence="6">
    <location>
        <begin position="208"/>
        <end position="227"/>
    </location>
</feature>
<dbReference type="PANTHER" id="PTHR30385:SF7">
    <property type="entry name" value="RNA POLYMERASE SIGMA FACTOR FLIA"/>
    <property type="match status" value="1"/>
</dbReference>
<dbReference type="PIRSF" id="PIRSF000770">
    <property type="entry name" value="RNA_pol_sigma-SigE/K"/>
    <property type="match status" value="1"/>
</dbReference>
<dbReference type="CDD" id="cd06171">
    <property type="entry name" value="Sigma70_r4"/>
    <property type="match status" value="1"/>
</dbReference>
<dbReference type="InterPro" id="IPR007627">
    <property type="entry name" value="RNA_pol_sigma70_r2"/>
</dbReference>